<dbReference type="GO" id="GO:0042025">
    <property type="term" value="C:host cell nucleus"/>
    <property type="evidence" value="ECO:0007669"/>
    <property type="project" value="UniProtKB-SubCell"/>
</dbReference>
<feature type="domain" description="CRESS-DNA virus Rep endonuclease" evidence="20">
    <location>
        <begin position="6"/>
        <end position="103"/>
    </location>
</feature>
<sequence length="296" mass="33480">MPPARGSSAKRWCFTLNNYSPEEEAVVQGFIVDKCSYGIYGREVGESGTPHLQGFVCLQTKSRLSQLKSGLSERAHFELARGTPADSRLYCSKEGSTFEHGVCPGKSSTRRTRDEIALEFERSVAEEGSGIESFKDNNPGAYFFSGHTLLRNYLGLRRPRDRPNVGCRWFFGVPGIGKSKLAHELLPDAFIKEPRTKWWTGYRLERTCIVDDLAPKGISLSHFLTWLDRYKCWVETKGGMAPLYVETWIITSNFHPSAVYKLEDGSEHPQIEALLRRIEVTEFVYLPCGSVNKVRV</sequence>
<evidence type="ECO:0000256" key="9">
    <source>
        <dbReference type="ARBA" id="ARBA00022722"/>
    </source>
</evidence>
<dbReference type="GO" id="GO:0016787">
    <property type="term" value="F:hydrolase activity"/>
    <property type="evidence" value="ECO:0007669"/>
    <property type="project" value="UniProtKB-KW"/>
</dbReference>
<dbReference type="GO" id="GO:0003677">
    <property type="term" value="F:DNA binding"/>
    <property type="evidence" value="ECO:0007669"/>
    <property type="project" value="UniProtKB-KW"/>
</dbReference>
<evidence type="ECO:0000256" key="12">
    <source>
        <dbReference type="ARBA" id="ARBA00022759"/>
    </source>
</evidence>
<dbReference type="InterPro" id="IPR000605">
    <property type="entry name" value="Helicase_SF3_ssDNA/RNA_vir"/>
</dbReference>
<keyword evidence="10" id="KW-0479">Metal-binding</keyword>
<evidence type="ECO:0000256" key="15">
    <source>
        <dbReference type="ARBA" id="ARBA00023125"/>
    </source>
</evidence>
<dbReference type="GO" id="GO:0006260">
    <property type="term" value="P:DNA replication"/>
    <property type="evidence" value="ECO:0007669"/>
    <property type="project" value="UniProtKB-KW"/>
</dbReference>
<comment type="cofactor">
    <cofactor evidence="1">
        <name>Mn(2+)</name>
        <dbReference type="ChEBI" id="CHEBI:29035"/>
    </cofactor>
</comment>
<evidence type="ECO:0000256" key="11">
    <source>
        <dbReference type="ARBA" id="ARBA00022741"/>
    </source>
</evidence>
<comment type="catalytic activity">
    <reaction evidence="19">
        <text>ATP + H2O = ADP + phosphate + H(+)</text>
        <dbReference type="Rhea" id="RHEA:13065"/>
        <dbReference type="ChEBI" id="CHEBI:15377"/>
        <dbReference type="ChEBI" id="CHEBI:15378"/>
        <dbReference type="ChEBI" id="CHEBI:30616"/>
        <dbReference type="ChEBI" id="CHEBI:43474"/>
        <dbReference type="ChEBI" id="CHEBI:456216"/>
    </reaction>
</comment>
<dbReference type="Gene3D" id="3.40.1310.20">
    <property type="match status" value="1"/>
</dbReference>
<evidence type="ECO:0000256" key="17">
    <source>
        <dbReference type="ARBA" id="ARBA00030754"/>
    </source>
</evidence>
<evidence type="ECO:0000256" key="4">
    <source>
        <dbReference type="ARBA" id="ARBA00014531"/>
    </source>
</evidence>
<dbReference type="GO" id="GO:0016779">
    <property type="term" value="F:nucleotidyltransferase activity"/>
    <property type="evidence" value="ECO:0007669"/>
    <property type="project" value="UniProtKB-KW"/>
</dbReference>
<evidence type="ECO:0000256" key="2">
    <source>
        <dbReference type="ARBA" id="ARBA00004147"/>
    </source>
</evidence>
<comment type="similarity">
    <text evidence="3">Belongs to the nanoviruses/circoviruses replication-associated protein family.</text>
</comment>
<evidence type="ECO:0000259" key="20">
    <source>
        <dbReference type="PROSITE" id="PS52020"/>
    </source>
</evidence>
<reference evidence="21" key="1">
    <citation type="submission" date="2020-10" db="EMBL/GenBank/DDBJ databases">
        <title>CRESS DNA virus dark matter in the feces of wild birds.</title>
        <authorList>
            <person name="Yang S."/>
            <person name="Zhang W."/>
        </authorList>
    </citation>
    <scope>NUCLEOTIDE SEQUENCE</scope>
    <source>
        <strain evidence="21">Cra70cir21</strain>
    </source>
</reference>
<organism evidence="21">
    <name type="scientific">Grus japonensis CRESS-DNA-virus sp</name>
    <dbReference type="NCBI Taxonomy" id="2815045"/>
    <lineage>
        <taxon>Viruses</taxon>
        <taxon>Monodnaviria</taxon>
        <taxon>Shotokuvirae</taxon>
        <taxon>Cressdnaviricota</taxon>
    </lineage>
</organism>
<comment type="subcellular location">
    <subcellularLocation>
        <location evidence="2">Host nucleus</location>
    </subcellularLocation>
</comment>
<evidence type="ECO:0000256" key="6">
    <source>
        <dbReference type="ARBA" id="ARBA00022679"/>
    </source>
</evidence>
<keyword evidence="11" id="KW-0547">Nucleotide-binding</keyword>
<keyword evidence="16" id="KW-0511">Multifunctional enzyme</keyword>
<protein>
    <recommendedName>
        <fullName evidence="4">Replication-associated protein</fullName>
    </recommendedName>
    <alternativeName>
        <fullName evidence="17">ATP-dependent helicase Rep</fullName>
    </alternativeName>
    <alternativeName>
        <fullName evidence="18">RepP</fullName>
    </alternativeName>
</protein>
<evidence type="ECO:0000256" key="14">
    <source>
        <dbReference type="ARBA" id="ARBA00023124"/>
    </source>
</evidence>
<dbReference type="PROSITE" id="PS52020">
    <property type="entry name" value="CRESS_DNA_REP"/>
    <property type="match status" value="1"/>
</dbReference>
<dbReference type="SUPFAM" id="SSF52540">
    <property type="entry name" value="P-loop containing nucleoside triphosphate hydrolases"/>
    <property type="match status" value="1"/>
</dbReference>
<dbReference type="GO" id="GO:0046872">
    <property type="term" value="F:metal ion binding"/>
    <property type="evidence" value="ECO:0007669"/>
    <property type="project" value="UniProtKB-KW"/>
</dbReference>
<dbReference type="InterPro" id="IPR049912">
    <property type="entry name" value="CRESS_DNA_REP"/>
</dbReference>
<accession>A0A8A4XCL9</accession>
<keyword evidence="15" id="KW-0238">DNA-binding</keyword>
<dbReference type="InterPro" id="IPR027417">
    <property type="entry name" value="P-loop_NTPase"/>
</dbReference>
<name>A0A8A4XCL9_9VIRU</name>
<keyword evidence="14" id="KW-0190">Covalent protein-DNA linkage</keyword>
<dbReference type="Pfam" id="PF02407">
    <property type="entry name" value="Viral_Rep"/>
    <property type="match status" value="1"/>
</dbReference>
<evidence type="ECO:0000256" key="5">
    <source>
        <dbReference type="ARBA" id="ARBA00022562"/>
    </source>
</evidence>
<evidence type="ECO:0000256" key="13">
    <source>
        <dbReference type="ARBA" id="ARBA00022801"/>
    </source>
</evidence>
<dbReference type="GO" id="GO:0003723">
    <property type="term" value="F:RNA binding"/>
    <property type="evidence" value="ECO:0007669"/>
    <property type="project" value="InterPro"/>
</dbReference>
<evidence type="ECO:0000256" key="16">
    <source>
        <dbReference type="ARBA" id="ARBA00023268"/>
    </source>
</evidence>
<evidence type="ECO:0000256" key="19">
    <source>
        <dbReference type="ARBA" id="ARBA00049360"/>
    </source>
</evidence>
<keyword evidence="12" id="KW-0255">Endonuclease</keyword>
<dbReference type="GO" id="GO:0004519">
    <property type="term" value="F:endonuclease activity"/>
    <property type="evidence" value="ECO:0007669"/>
    <property type="project" value="UniProtKB-KW"/>
</dbReference>
<evidence type="ECO:0000256" key="10">
    <source>
        <dbReference type="ARBA" id="ARBA00022723"/>
    </source>
</evidence>
<proteinExistence type="inferred from homology"/>
<dbReference type="GO" id="GO:0003724">
    <property type="term" value="F:RNA helicase activity"/>
    <property type="evidence" value="ECO:0007669"/>
    <property type="project" value="InterPro"/>
</dbReference>
<keyword evidence="8" id="KW-0235">DNA replication</keyword>
<evidence type="ECO:0000256" key="8">
    <source>
        <dbReference type="ARBA" id="ARBA00022705"/>
    </source>
</evidence>
<evidence type="ECO:0000256" key="7">
    <source>
        <dbReference type="ARBA" id="ARBA00022695"/>
    </source>
</evidence>
<evidence type="ECO:0000256" key="1">
    <source>
        <dbReference type="ARBA" id="ARBA00001936"/>
    </source>
</evidence>
<dbReference type="Pfam" id="PF00910">
    <property type="entry name" value="RNA_helicase"/>
    <property type="match status" value="1"/>
</dbReference>
<evidence type="ECO:0000313" key="21">
    <source>
        <dbReference type="EMBL" id="QTE03370.1"/>
    </source>
</evidence>
<dbReference type="GO" id="GO:0000166">
    <property type="term" value="F:nucleotide binding"/>
    <property type="evidence" value="ECO:0007669"/>
    <property type="project" value="UniProtKB-KW"/>
</dbReference>
<dbReference type="EMBL" id="MW182759">
    <property type="protein sequence ID" value="QTE03370.1"/>
    <property type="molecule type" value="Genomic_DNA"/>
</dbReference>
<keyword evidence="9" id="KW-0540">Nuclease</keyword>
<keyword evidence="6" id="KW-0808">Transferase</keyword>
<keyword evidence="7" id="KW-0548">Nucleotidyltransferase</keyword>
<keyword evidence="13" id="KW-0378">Hydrolase</keyword>
<keyword evidence="5" id="KW-1048">Host nucleus</keyword>
<evidence type="ECO:0000256" key="3">
    <source>
        <dbReference type="ARBA" id="ARBA00008545"/>
    </source>
</evidence>
<evidence type="ECO:0000256" key="18">
    <source>
        <dbReference type="ARBA" id="ARBA00032243"/>
    </source>
</evidence>